<dbReference type="PROSITE" id="PS50158">
    <property type="entry name" value="ZF_CCHC"/>
    <property type="match status" value="1"/>
</dbReference>
<sequence length="248" mass="28224">MTTQLFVGRLPREMRTAELESIFEKYGKLSRCDVKRGSNLSAIDYAFVEYEDADCASDALKNCNGMPVEGENIVVEFAKGASRKRDDSNCFRCGNEGHWARDCPDARRGGRSPRRARSRSPTRSRPYDRPRRNRNDRGDRNDRSDRGDNRGDRRDRDNGHRHRHDSVSPNRRSNARHGSHRNPRGHRDRPAGRDRSPRRHRSRSRSADNKSSARYRNGESNSWNARSPDSAVGNSPRHAGGSASPGEE</sequence>
<keyword evidence="1" id="KW-0479">Metal-binding</keyword>
<dbReference type="InterPro" id="IPR000504">
    <property type="entry name" value="RRM_dom"/>
</dbReference>
<dbReference type="CDD" id="cd00590">
    <property type="entry name" value="RRM_SF"/>
    <property type="match status" value="1"/>
</dbReference>
<feature type="domain" description="RRM" evidence="4">
    <location>
        <begin position="3"/>
        <end position="80"/>
    </location>
</feature>
<evidence type="ECO:0000256" key="3">
    <source>
        <dbReference type="SAM" id="MobiDB-lite"/>
    </source>
</evidence>
<comment type="caution">
    <text evidence="6">The sequence shown here is derived from an EMBL/GenBank/DDBJ whole genome shotgun (WGS) entry which is preliminary data.</text>
</comment>
<dbReference type="PANTHER" id="PTHR48038">
    <property type="entry name" value="RIBONUCLEOPROTEIN RB97D"/>
    <property type="match status" value="1"/>
</dbReference>
<dbReference type="GO" id="GO:0003723">
    <property type="term" value="F:RNA binding"/>
    <property type="evidence" value="ECO:0007669"/>
    <property type="project" value="UniProtKB-UniRule"/>
</dbReference>
<dbReference type="PANTHER" id="PTHR48038:SF1">
    <property type="entry name" value="RIBONUCLEOPROTEIN RB97D"/>
    <property type="match status" value="1"/>
</dbReference>
<protein>
    <submittedName>
        <fullName evidence="6">Uncharacterized protein</fullName>
    </submittedName>
</protein>
<dbReference type="Gene3D" id="3.30.70.330">
    <property type="match status" value="1"/>
</dbReference>
<feature type="compositionally biased region" description="Basic and acidic residues" evidence="3">
    <location>
        <begin position="125"/>
        <end position="158"/>
    </location>
</feature>
<feature type="compositionally biased region" description="Polar residues" evidence="3">
    <location>
        <begin position="209"/>
        <end position="227"/>
    </location>
</feature>
<dbReference type="Gene3D" id="4.10.60.10">
    <property type="entry name" value="Zinc finger, CCHC-type"/>
    <property type="match status" value="1"/>
</dbReference>
<dbReference type="SUPFAM" id="SSF57756">
    <property type="entry name" value="Retrovirus zinc finger-like domains"/>
    <property type="match status" value="1"/>
</dbReference>
<evidence type="ECO:0000256" key="2">
    <source>
        <dbReference type="PROSITE-ProRule" id="PRU00176"/>
    </source>
</evidence>
<evidence type="ECO:0000259" key="5">
    <source>
        <dbReference type="PROSITE" id="PS50158"/>
    </source>
</evidence>
<keyword evidence="1" id="KW-0862">Zinc</keyword>
<proteinExistence type="predicted"/>
<reference evidence="6" key="1">
    <citation type="submission" date="2022-07" db="EMBL/GenBank/DDBJ databases">
        <title>Phylogenomic reconstructions and comparative analyses of Kickxellomycotina fungi.</title>
        <authorList>
            <person name="Reynolds N.K."/>
            <person name="Stajich J.E."/>
            <person name="Barry K."/>
            <person name="Grigoriev I.V."/>
            <person name="Crous P."/>
            <person name="Smith M.E."/>
        </authorList>
    </citation>
    <scope>NUCLEOTIDE SEQUENCE</scope>
    <source>
        <strain evidence="6">NRRL 3115</strain>
    </source>
</reference>
<dbReference type="GO" id="GO:0008270">
    <property type="term" value="F:zinc ion binding"/>
    <property type="evidence" value="ECO:0007669"/>
    <property type="project" value="UniProtKB-KW"/>
</dbReference>
<dbReference type="SMART" id="SM00343">
    <property type="entry name" value="ZnF_C2HC"/>
    <property type="match status" value="1"/>
</dbReference>
<dbReference type="AlphaFoldDB" id="A0A9W8GD38"/>
<evidence type="ECO:0000259" key="4">
    <source>
        <dbReference type="PROSITE" id="PS50102"/>
    </source>
</evidence>
<keyword evidence="2" id="KW-0694">RNA-binding</keyword>
<dbReference type="SMART" id="SM00360">
    <property type="entry name" value="RRM"/>
    <property type="match status" value="1"/>
</dbReference>
<feature type="compositionally biased region" description="Basic residues" evidence="3">
    <location>
        <begin position="109"/>
        <end position="122"/>
    </location>
</feature>
<dbReference type="PROSITE" id="PS50102">
    <property type="entry name" value="RRM"/>
    <property type="match status" value="1"/>
</dbReference>
<dbReference type="InterPro" id="IPR001878">
    <property type="entry name" value="Znf_CCHC"/>
</dbReference>
<dbReference type="Pfam" id="PF00076">
    <property type="entry name" value="RRM_1"/>
    <property type="match status" value="1"/>
</dbReference>
<gene>
    <name evidence="6" type="ORF">GGI25_001188</name>
</gene>
<keyword evidence="1" id="KW-0863">Zinc-finger</keyword>
<dbReference type="SUPFAM" id="SSF54928">
    <property type="entry name" value="RNA-binding domain, RBD"/>
    <property type="match status" value="1"/>
</dbReference>
<dbReference type="InterPro" id="IPR035979">
    <property type="entry name" value="RBD_domain_sf"/>
</dbReference>
<dbReference type="InterPro" id="IPR036875">
    <property type="entry name" value="Znf_CCHC_sf"/>
</dbReference>
<dbReference type="Proteomes" id="UP001151518">
    <property type="component" value="Unassembled WGS sequence"/>
</dbReference>
<dbReference type="Pfam" id="PF00098">
    <property type="entry name" value="zf-CCHC"/>
    <property type="match status" value="1"/>
</dbReference>
<dbReference type="InterPro" id="IPR012677">
    <property type="entry name" value="Nucleotide-bd_a/b_plait_sf"/>
</dbReference>
<dbReference type="EMBL" id="JANBTW010000009">
    <property type="protein sequence ID" value="KAJ2679737.1"/>
    <property type="molecule type" value="Genomic_DNA"/>
</dbReference>
<feature type="compositionally biased region" description="Basic residues" evidence="3">
    <location>
        <begin position="173"/>
        <end position="187"/>
    </location>
</feature>
<name>A0A9W8GD38_9FUNG</name>
<feature type="region of interest" description="Disordered" evidence="3">
    <location>
        <begin position="102"/>
        <end position="248"/>
    </location>
</feature>
<organism evidence="6 7">
    <name type="scientific">Coemansia spiralis</name>
    <dbReference type="NCBI Taxonomy" id="417178"/>
    <lineage>
        <taxon>Eukaryota</taxon>
        <taxon>Fungi</taxon>
        <taxon>Fungi incertae sedis</taxon>
        <taxon>Zoopagomycota</taxon>
        <taxon>Kickxellomycotina</taxon>
        <taxon>Kickxellomycetes</taxon>
        <taxon>Kickxellales</taxon>
        <taxon>Kickxellaceae</taxon>
        <taxon>Coemansia</taxon>
    </lineage>
</organism>
<evidence type="ECO:0000313" key="7">
    <source>
        <dbReference type="Proteomes" id="UP001151518"/>
    </source>
</evidence>
<evidence type="ECO:0000256" key="1">
    <source>
        <dbReference type="PROSITE-ProRule" id="PRU00047"/>
    </source>
</evidence>
<dbReference type="OrthoDB" id="5970at2759"/>
<accession>A0A9W8GD38</accession>
<evidence type="ECO:0000313" key="6">
    <source>
        <dbReference type="EMBL" id="KAJ2679737.1"/>
    </source>
</evidence>
<feature type="domain" description="CCHC-type" evidence="5">
    <location>
        <begin position="90"/>
        <end position="105"/>
    </location>
</feature>